<keyword evidence="4" id="KW-0812">Transmembrane</keyword>
<evidence type="ECO:0000256" key="4">
    <source>
        <dbReference type="SAM" id="Phobius"/>
    </source>
</evidence>
<dbReference type="GO" id="GO:0008233">
    <property type="term" value="F:peptidase activity"/>
    <property type="evidence" value="ECO:0007669"/>
    <property type="project" value="UniProtKB-KW"/>
</dbReference>
<evidence type="ECO:0000256" key="1">
    <source>
        <dbReference type="ARBA" id="ARBA00022670"/>
    </source>
</evidence>
<gene>
    <name evidence="5" type="ORF">V5799_015127</name>
</gene>
<dbReference type="PANTHER" id="PTHR43270">
    <property type="entry name" value="BETA-ALA-HIS DIPEPTIDASE"/>
    <property type="match status" value="1"/>
</dbReference>
<comment type="caution">
    <text evidence="5">The sequence shown here is derived from an EMBL/GenBank/DDBJ whole genome shotgun (WGS) entry which is preliminary data.</text>
</comment>
<proteinExistence type="predicted"/>
<dbReference type="EMBL" id="JARKHS020024020">
    <property type="protein sequence ID" value="KAK8768407.1"/>
    <property type="molecule type" value="Genomic_DNA"/>
</dbReference>
<accession>A0AAQ4E117</accession>
<evidence type="ECO:0000313" key="6">
    <source>
        <dbReference type="Proteomes" id="UP001321473"/>
    </source>
</evidence>
<organism evidence="5 6">
    <name type="scientific">Amblyomma americanum</name>
    <name type="common">Lone star tick</name>
    <dbReference type="NCBI Taxonomy" id="6943"/>
    <lineage>
        <taxon>Eukaryota</taxon>
        <taxon>Metazoa</taxon>
        <taxon>Ecdysozoa</taxon>
        <taxon>Arthropoda</taxon>
        <taxon>Chelicerata</taxon>
        <taxon>Arachnida</taxon>
        <taxon>Acari</taxon>
        <taxon>Parasitiformes</taxon>
        <taxon>Ixodida</taxon>
        <taxon>Ixodoidea</taxon>
        <taxon>Ixodidae</taxon>
        <taxon>Amblyomminae</taxon>
        <taxon>Amblyomma</taxon>
    </lineage>
</organism>
<feature type="transmembrane region" description="Helical" evidence="4">
    <location>
        <begin position="350"/>
        <end position="368"/>
    </location>
</feature>
<keyword evidence="4" id="KW-0472">Membrane</keyword>
<keyword evidence="4" id="KW-1133">Transmembrane helix</keyword>
<dbReference type="SUPFAM" id="SSF53187">
    <property type="entry name" value="Zn-dependent exopeptidases"/>
    <property type="match status" value="1"/>
</dbReference>
<keyword evidence="2" id="KW-0479">Metal-binding</keyword>
<dbReference type="InterPro" id="IPR051458">
    <property type="entry name" value="Cyt/Met_Dipeptidase"/>
</dbReference>
<dbReference type="Proteomes" id="UP001321473">
    <property type="component" value="Unassembled WGS sequence"/>
</dbReference>
<keyword evidence="1" id="KW-0645">Protease</keyword>
<sequence>MGPRGHITVEGIYDDVAPITDMEWKFYEHVNFDPDEYQEKMGIWNLTTDDKVQLLMRRWRYPALSIHGIEGAHWSPGEKAVIPGRVVGRFSIRTVPNQTGQKVADCVTRHLEREFAKRKSPNRLRVTMTRSTETWLNDRYNSHFKAAAAAMRHAYGLRPDLTREGGTVSAATLLHKHVCSDLIMMNMTPAGRGCHSIDEHIRLEELVAGQLWRAHVQWCYRENVAIFLSRSITTYRFSIAGSTNLVIILSATIAATAMSNRSTQPEVVLDCRNLHHQQHAPKPCAGEHSMLTSLAEGGYSPRNRMVGWSCVLVALGTCFLAGGGAMLVLSLTLETRQVSLTGYYNINSKAQGIAIIVMACVFFAVAFIKKHKHGHV</sequence>
<keyword evidence="6" id="KW-1185">Reference proteome</keyword>
<evidence type="ECO:0000256" key="3">
    <source>
        <dbReference type="ARBA" id="ARBA00022801"/>
    </source>
</evidence>
<reference evidence="5 6" key="1">
    <citation type="journal article" date="2023" name="Arcadia Sci">
        <title>De novo assembly of a long-read Amblyomma americanum tick genome.</title>
        <authorList>
            <person name="Chou S."/>
            <person name="Poskanzer K.E."/>
            <person name="Rollins M."/>
            <person name="Thuy-Boun P.S."/>
        </authorList>
    </citation>
    <scope>NUCLEOTIDE SEQUENCE [LARGE SCALE GENOMIC DNA]</scope>
    <source>
        <strain evidence="5">F_SG_1</strain>
        <tissue evidence="5">Salivary glands</tissue>
    </source>
</reference>
<name>A0AAQ4E117_AMBAM</name>
<keyword evidence="3" id="KW-0378">Hydrolase</keyword>
<dbReference type="Gene3D" id="3.30.70.360">
    <property type="match status" value="1"/>
</dbReference>
<evidence type="ECO:0000256" key="2">
    <source>
        <dbReference type="ARBA" id="ARBA00022723"/>
    </source>
</evidence>
<protein>
    <submittedName>
        <fullName evidence="5">Uncharacterized protein</fullName>
    </submittedName>
</protein>
<dbReference type="GO" id="GO:0006508">
    <property type="term" value="P:proteolysis"/>
    <property type="evidence" value="ECO:0007669"/>
    <property type="project" value="UniProtKB-KW"/>
</dbReference>
<dbReference type="PANTHER" id="PTHR43270:SF4">
    <property type="entry name" value="CARNOSINE DIPEPTIDASE 2, ISOFORM A"/>
    <property type="match status" value="1"/>
</dbReference>
<evidence type="ECO:0000313" key="5">
    <source>
        <dbReference type="EMBL" id="KAK8768407.1"/>
    </source>
</evidence>
<dbReference type="GO" id="GO:0046872">
    <property type="term" value="F:metal ion binding"/>
    <property type="evidence" value="ECO:0007669"/>
    <property type="project" value="UniProtKB-KW"/>
</dbReference>
<feature type="transmembrane region" description="Helical" evidence="4">
    <location>
        <begin position="306"/>
        <end position="330"/>
    </location>
</feature>
<dbReference type="AlphaFoldDB" id="A0AAQ4E117"/>
<feature type="transmembrane region" description="Helical" evidence="4">
    <location>
        <begin position="237"/>
        <end position="257"/>
    </location>
</feature>